<proteinExistence type="inferred from homology"/>
<dbReference type="EC" id="5.6.2.1" evidence="3"/>
<dbReference type="PROSITE" id="PS50880">
    <property type="entry name" value="TOPRIM"/>
    <property type="match status" value="1"/>
</dbReference>
<dbReference type="Gene3D" id="3.40.50.140">
    <property type="match status" value="1"/>
</dbReference>
<sequence length="776" mass="88100">MPPRKKVNYVKTKKTFDKGEAEWLLILESPSKCEKIESFLGSQYKCVASNGHIRTIDGLKSIDVANNYTPKFSIIPSKQDHVDKLRNIIGMFPKPNIILATDDDREGEAIAWHICDTFDLPVCSTHRILFHEITESAIKKALQNKKTIDINLVHAQFARQVLDILVGFRVSPVLWKYLYNNKDNGLSAGRCQSPALRLVYENEMDKKNGVCISKTYKTIARFFSRNLEFSLSRELDENEVSGFLSKSSNFSHNLSIGSPKESVKGPSTPLNTSALLQLASNNLRLSPKDTMALCQVLYQDGHITYMRTENNKYSKEFLEVAGSHISKTYGDKFIGDLSKLENKNENNPHEAIRVTHIDANELVGKYEGKIVSLYKLLWRTTIESCMSDYKATLVECRITAPESLNYTRVVEIPMFSGWRIAADKIDDASEGNGVLHYLKSLASPIVSYNSIESRPAFHNKHSHYTEASLIRKLEDMGIGRPSTFASIVDTIQDRGYVKKRDLEGEKMLFAEYKLTGNQITKTEVEKNVGNERDKLVIEPIGIMISEFLALHFDGLFSYNYTSNMETMLDKATKDNWHEICIDCDAAIQSMIVPVKKATYKVDDAHDIIFTKNGPVLRDNTTSSLKSVNRDVVLDVDKLKTGNYTIGELEQVKERIIGEWEGHELSIANGRFGVFAKWGSDKKGISSIKKPFLEITLDDVKPLLVTTKTADSNILRVLNNELSVRTGKYGAYVYYKRDNMAKPEFYNIKKFKESFTYCKEETLIQWICDTYKINICE</sequence>
<dbReference type="InterPro" id="IPR013497">
    <property type="entry name" value="Topo_IA_cen"/>
</dbReference>
<dbReference type="PROSITE" id="PS00396">
    <property type="entry name" value="TOPO_IA_1"/>
    <property type="match status" value="1"/>
</dbReference>
<dbReference type="PROSITE" id="PS52039">
    <property type="entry name" value="TOPO_IA_2"/>
    <property type="match status" value="1"/>
</dbReference>
<evidence type="ECO:0000313" key="9">
    <source>
        <dbReference type="EMBL" id="QHT35003.1"/>
    </source>
</evidence>
<evidence type="ECO:0000259" key="8">
    <source>
        <dbReference type="PROSITE" id="PS52039"/>
    </source>
</evidence>
<dbReference type="InterPro" id="IPR013825">
    <property type="entry name" value="Topo_IA_cen_sub2"/>
</dbReference>
<reference evidence="9" key="1">
    <citation type="journal article" date="2020" name="Nature">
        <title>Giant virus diversity and host interactions through global metagenomics.</title>
        <authorList>
            <person name="Schulz F."/>
            <person name="Roux S."/>
            <person name="Paez-Espino D."/>
            <person name="Jungbluth S."/>
            <person name="Walsh D.A."/>
            <person name="Denef V.J."/>
            <person name="McMahon K.D."/>
            <person name="Konstantinidis K.T."/>
            <person name="Eloe-Fadrosh E.A."/>
            <person name="Kyrpides N.C."/>
            <person name="Woyke T."/>
        </authorList>
    </citation>
    <scope>NUCLEOTIDE SEQUENCE</scope>
    <source>
        <strain evidence="9">GVMAG-M-3300009180-1</strain>
    </source>
</reference>
<dbReference type="PANTHER" id="PTHR42785">
    <property type="entry name" value="DNA TOPOISOMERASE, TYPE IA, CORE"/>
    <property type="match status" value="1"/>
</dbReference>
<evidence type="ECO:0000256" key="6">
    <source>
        <dbReference type="ARBA" id="ARBA00023235"/>
    </source>
</evidence>
<keyword evidence="4" id="KW-0799">Topoisomerase</keyword>
<accession>A0A6C0F2Z3</accession>
<dbReference type="PANTHER" id="PTHR42785:SF1">
    <property type="entry name" value="DNA TOPOISOMERASE"/>
    <property type="match status" value="1"/>
</dbReference>
<evidence type="ECO:0000256" key="3">
    <source>
        <dbReference type="ARBA" id="ARBA00012891"/>
    </source>
</evidence>
<feature type="domain" description="Topo IA-type catalytic" evidence="8">
    <location>
        <begin position="149"/>
        <end position="593"/>
    </location>
</feature>
<dbReference type="Pfam" id="PF01131">
    <property type="entry name" value="Topoisom_bac"/>
    <property type="match status" value="1"/>
</dbReference>
<dbReference type="InterPro" id="IPR003601">
    <property type="entry name" value="Topo_IA_2"/>
</dbReference>
<name>A0A6C0F2Z3_9ZZZZ</name>
<comment type="similarity">
    <text evidence="2">Belongs to the type IA topoisomerase family.</text>
</comment>
<dbReference type="InterPro" id="IPR013826">
    <property type="entry name" value="Topo_IA_cen_sub3"/>
</dbReference>
<dbReference type="Pfam" id="PF01751">
    <property type="entry name" value="Toprim"/>
    <property type="match status" value="1"/>
</dbReference>
<dbReference type="Gene3D" id="2.70.20.10">
    <property type="entry name" value="Topoisomerase I, domain 3"/>
    <property type="match status" value="1"/>
</dbReference>
<dbReference type="GO" id="GO:0006265">
    <property type="term" value="P:DNA topological change"/>
    <property type="evidence" value="ECO:0007669"/>
    <property type="project" value="InterPro"/>
</dbReference>
<dbReference type="InterPro" id="IPR003602">
    <property type="entry name" value="Topo_IA_DNA-bd_dom"/>
</dbReference>
<organism evidence="9">
    <name type="scientific">viral metagenome</name>
    <dbReference type="NCBI Taxonomy" id="1070528"/>
    <lineage>
        <taxon>unclassified sequences</taxon>
        <taxon>metagenomes</taxon>
        <taxon>organismal metagenomes</taxon>
    </lineage>
</organism>
<feature type="domain" description="Toprim" evidence="7">
    <location>
        <begin position="22"/>
        <end position="133"/>
    </location>
</feature>
<dbReference type="InterPro" id="IPR013824">
    <property type="entry name" value="Topo_IA_cen_sub1"/>
</dbReference>
<protein>
    <recommendedName>
        <fullName evidence="3">DNA topoisomerase</fullName>
        <ecNumber evidence="3">5.6.2.1</ecNumber>
    </recommendedName>
</protein>
<evidence type="ECO:0000259" key="7">
    <source>
        <dbReference type="PROSITE" id="PS50880"/>
    </source>
</evidence>
<dbReference type="InterPro" id="IPR006171">
    <property type="entry name" value="TOPRIM_dom"/>
</dbReference>
<evidence type="ECO:0000256" key="5">
    <source>
        <dbReference type="ARBA" id="ARBA00023125"/>
    </source>
</evidence>
<dbReference type="InterPro" id="IPR023406">
    <property type="entry name" value="Topo_IA_AS"/>
</dbReference>
<dbReference type="InterPro" id="IPR000380">
    <property type="entry name" value="Topo_IA"/>
</dbReference>
<dbReference type="PRINTS" id="PR00417">
    <property type="entry name" value="PRTPISMRASEI"/>
</dbReference>
<evidence type="ECO:0000256" key="4">
    <source>
        <dbReference type="ARBA" id="ARBA00023029"/>
    </source>
</evidence>
<evidence type="ECO:0000256" key="2">
    <source>
        <dbReference type="ARBA" id="ARBA00009446"/>
    </source>
</evidence>
<dbReference type="GO" id="GO:0003917">
    <property type="term" value="F:DNA topoisomerase type I (single strand cut, ATP-independent) activity"/>
    <property type="evidence" value="ECO:0007669"/>
    <property type="project" value="UniProtKB-EC"/>
</dbReference>
<dbReference type="GO" id="GO:0003677">
    <property type="term" value="F:DNA binding"/>
    <property type="evidence" value="ECO:0007669"/>
    <property type="project" value="UniProtKB-KW"/>
</dbReference>
<comment type="catalytic activity">
    <reaction evidence="1">
        <text>ATP-independent breakage of single-stranded DNA, followed by passage and rejoining.</text>
        <dbReference type="EC" id="5.6.2.1"/>
    </reaction>
</comment>
<evidence type="ECO:0000256" key="1">
    <source>
        <dbReference type="ARBA" id="ARBA00000213"/>
    </source>
</evidence>
<dbReference type="Gene3D" id="1.10.460.10">
    <property type="entry name" value="Topoisomerase I, domain 2"/>
    <property type="match status" value="1"/>
</dbReference>
<keyword evidence="5" id="KW-0238">DNA-binding</keyword>
<keyword evidence="6" id="KW-0413">Isomerase</keyword>
<dbReference type="SUPFAM" id="SSF56712">
    <property type="entry name" value="Prokaryotic type I DNA topoisomerase"/>
    <property type="match status" value="1"/>
</dbReference>
<dbReference type="AlphaFoldDB" id="A0A6C0F2Z3"/>
<dbReference type="SMART" id="SM00437">
    <property type="entry name" value="TOP1Ac"/>
    <property type="match status" value="1"/>
</dbReference>
<dbReference type="Gene3D" id="1.10.290.10">
    <property type="entry name" value="Topoisomerase I, domain 4"/>
    <property type="match status" value="1"/>
</dbReference>
<dbReference type="SMART" id="SM00436">
    <property type="entry name" value="TOP1Bc"/>
    <property type="match status" value="1"/>
</dbReference>
<dbReference type="SMART" id="SM00493">
    <property type="entry name" value="TOPRIM"/>
    <property type="match status" value="1"/>
</dbReference>
<dbReference type="InterPro" id="IPR023405">
    <property type="entry name" value="Topo_IA_core_domain"/>
</dbReference>
<dbReference type="EMBL" id="MN739011">
    <property type="protein sequence ID" value="QHT35003.1"/>
    <property type="molecule type" value="Genomic_DNA"/>
</dbReference>